<name>A0A9N9VP97_9HYPO</name>
<dbReference type="PANTHER" id="PTHR35802">
    <property type="entry name" value="PROTEASE SYNTHASE AND SPORULATION PROTEIN PAI 2"/>
    <property type="match status" value="1"/>
</dbReference>
<dbReference type="Pfam" id="PF04299">
    <property type="entry name" value="FMN_bind_2"/>
    <property type="match status" value="1"/>
</dbReference>
<gene>
    <name evidence="1" type="ORF">CRHIZ90672A_00003816</name>
</gene>
<comment type="caution">
    <text evidence="1">The sequence shown here is derived from an EMBL/GenBank/DDBJ whole genome shotgun (WGS) entry which is preliminary data.</text>
</comment>
<accession>A0A9N9VP97</accession>
<reference evidence="1" key="1">
    <citation type="submission" date="2021-10" db="EMBL/GenBank/DDBJ databases">
        <authorList>
            <person name="Piombo E."/>
        </authorList>
    </citation>
    <scope>NUCLEOTIDE SEQUENCE</scope>
</reference>
<dbReference type="AlphaFoldDB" id="A0A9N9VP97"/>
<organism evidence="1 2">
    <name type="scientific">Clonostachys rhizophaga</name>
    <dbReference type="NCBI Taxonomy" id="160324"/>
    <lineage>
        <taxon>Eukaryota</taxon>
        <taxon>Fungi</taxon>
        <taxon>Dikarya</taxon>
        <taxon>Ascomycota</taxon>
        <taxon>Pezizomycotina</taxon>
        <taxon>Sordariomycetes</taxon>
        <taxon>Hypocreomycetidae</taxon>
        <taxon>Hypocreales</taxon>
        <taxon>Bionectriaceae</taxon>
        <taxon>Clonostachys</taxon>
    </lineage>
</organism>
<dbReference type="PANTHER" id="PTHR35802:SF1">
    <property type="entry name" value="PROTEASE SYNTHASE AND SPORULATION PROTEIN PAI 2"/>
    <property type="match status" value="1"/>
</dbReference>
<proteinExistence type="predicted"/>
<dbReference type="PIRSF" id="PIRSF010372">
    <property type="entry name" value="PaiB"/>
    <property type="match status" value="1"/>
</dbReference>
<dbReference type="SUPFAM" id="SSF50475">
    <property type="entry name" value="FMN-binding split barrel"/>
    <property type="match status" value="1"/>
</dbReference>
<evidence type="ECO:0000313" key="1">
    <source>
        <dbReference type="EMBL" id="CAH0027286.1"/>
    </source>
</evidence>
<dbReference type="OrthoDB" id="2101473at2759"/>
<sequence>MYIRAIHAEENVRVLRRLIRENPLGLFTTTIASPSGSYHFVQTSHIPFILDVDDEASETELGTLRGHLARANPQSKAIIEEATTNPTTIETKVLEREVLVIFQSPVHHYIPPRFLVETKPKTQKVVPTWNYAAVQVYGKARVYVDAKSEETSAYLNSQIDALTKHMEVDLMGHDGKGDNHEPWKVSDAPERYTDLMKKAIIGVEIKIESMEGKFKMSQEEPAGDRKGVIEGFRELGTDRARQMADLVEERQELKHGKA</sequence>
<dbReference type="EMBL" id="CABFNQ020000726">
    <property type="protein sequence ID" value="CAH0027286.1"/>
    <property type="molecule type" value="Genomic_DNA"/>
</dbReference>
<dbReference type="InterPro" id="IPR012349">
    <property type="entry name" value="Split_barrel_FMN-bd"/>
</dbReference>
<evidence type="ECO:0008006" key="3">
    <source>
        <dbReference type="Google" id="ProtNLM"/>
    </source>
</evidence>
<dbReference type="Gene3D" id="2.30.110.10">
    <property type="entry name" value="Electron Transport, Fmn-binding Protein, Chain A"/>
    <property type="match status" value="1"/>
</dbReference>
<protein>
    <recommendedName>
        <fullName evidence="3">Transcriptional regulator</fullName>
    </recommendedName>
</protein>
<dbReference type="Proteomes" id="UP000696573">
    <property type="component" value="Unassembled WGS sequence"/>
</dbReference>
<keyword evidence="2" id="KW-1185">Reference proteome</keyword>
<dbReference type="InterPro" id="IPR007396">
    <property type="entry name" value="TR_PAI2-type"/>
</dbReference>
<evidence type="ECO:0000313" key="2">
    <source>
        <dbReference type="Proteomes" id="UP000696573"/>
    </source>
</evidence>